<dbReference type="EMBL" id="GBXM01019086">
    <property type="protein sequence ID" value="JAH89491.1"/>
    <property type="molecule type" value="Transcribed_RNA"/>
</dbReference>
<dbReference type="AlphaFoldDB" id="A0A0E9WGS6"/>
<reference evidence="1" key="2">
    <citation type="journal article" date="2015" name="Fish Shellfish Immunol.">
        <title>Early steps in the European eel (Anguilla anguilla)-Vibrio vulnificus interaction in the gills: Role of the RtxA13 toxin.</title>
        <authorList>
            <person name="Callol A."/>
            <person name="Pajuelo D."/>
            <person name="Ebbesson L."/>
            <person name="Teles M."/>
            <person name="MacKenzie S."/>
            <person name="Amaro C."/>
        </authorList>
    </citation>
    <scope>NUCLEOTIDE SEQUENCE</scope>
</reference>
<name>A0A0E9WGS6_ANGAN</name>
<protein>
    <submittedName>
        <fullName evidence="1">Uncharacterized protein</fullName>
    </submittedName>
</protein>
<reference evidence="1" key="1">
    <citation type="submission" date="2014-11" db="EMBL/GenBank/DDBJ databases">
        <authorList>
            <person name="Amaro Gonzalez C."/>
        </authorList>
    </citation>
    <scope>NUCLEOTIDE SEQUENCE</scope>
</reference>
<evidence type="ECO:0000313" key="1">
    <source>
        <dbReference type="EMBL" id="JAH89491.1"/>
    </source>
</evidence>
<organism evidence="1">
    <name type="scientific">Anguilla anguilla</name>
    <name type="common">European freshwater eel</name>
    <name type="synonym">Muraena anguilla</name>
    <dbReference type="NCBI Taxonomy" id="7936"/>
    <lineage>
        <taxon>Eukaryota</taxon>
        <taxon>Metazoa</taxon>
        <taxon>Chordata</taxon>
        <taxon>Craniata</taxon>
        <taxon>Vertebrata</taxon>
        <taxon>Euteleostomi</taxon>
        <taxon>Actinopterygii</taxon>
        <taxon>Neopterygii</taxon>
        <taxon>Teleostei</taxon>
        <taxon>Anguilliformes</taxon>
        <taxon>Anguillidae</taxon>
        <taxon>Anguilla</taxon>
    </lineage>
</organism>
<proteinExistence type="predicted"/>
<accession>A0A0E9WGS6</accession>
<sequence>MQPVENVVAFKSARDNLTKL</sequence>